<reference evidence="1 2" key="1">
    <citation type="journal article" date="2021" name="Elife">
        <title>Chloroplast acquisition without the gene transfer in kleptoplastic sea slugs, Plakobranchus ocellatus.</title>
        <authorList>
            <person name="Maeda T."/>
            <person name="Takahashi S."/>
            <person name="Yoshida T."/>
            <person name="Shimamura S."/>
            <person name="Takaki Y."/>
            <person name="Nagai Y."/>
            <person name="Toyoda A."/>
            <person name="Suzuki Y."/>
            <person name="Arimoto A."/>
            <person name="Ishii H."/>
            <person name="Satoh N."/>
            <person name="Nishiyama T."/>
            <person name="Hasebe M."/>
            <person name="Maruyama T."/>
            <person name="Minagawa J."/>
            <person name="Obokata J."/>
            <person name="Shigenobu S."/>
        </authorList>
    </citation>
    <scope>NUCLEOTIDE SEQUENCE [LARGE SCALE GENOMIC DNA]</scope>
</reference>
<evidence type="ECO:0000313" key="1">
    <source>
        <dbReference type="EMBL" id="GFR84025.1"/>
    </source>
</evidence>
<proteinExistence type="predicted"/>
<gene>
    <name evidence="1" type="ORF">ElyMa_005988400</name>
</gene>
<evidence type="ECO:0000313" key="2">
    <source>
        <dbReference type="Proteomes" id="UP000762676"/>
    </source>
</evidence>
<name>A0AAV4GG36_9GAST</name>
<comment type="caution">
    <text evidence="1">The sequence shown here is derived from an EMBL/GenBank/DDBJ whole genome shotgun (WGS) entry which is preliminary data.</text>
</comment>
<sequence length="88" mass="9511">MMVMVIITVARMMKPCQHNGVDATPTTAHVTAECPVRDVSGLDGHEIHGQGQRLQASHWGEKTAKFVIVKSSVLAHAVSEVASWDVYG</sequence>
<dbReference type="Proteomes" id="UP000762676">
    <property type="component" value="Unassembled WGS sequence"/>
</dbReference>
<dbReference type="EMBL" id="BMAT01012041">
    <property type="protein sequence ID" value="GFR84025.1"/>
    <property type="molecule type" value="Genomic_DNA"/>
</dbReference>
<dbReference type="AlphaFoldDB" id="A0AAV4GG36"/>
<keyword evidence="2" id="KW-1185">Reference proteome</keyword>
<evidence type="ECO:0008006" key="3">
    <source>
        <dbReference type="Google" id="ProtNLM"/>
    </source>
</evidence>
<protein>
    <recommendedName>
        <fullName evidence="3">Secreted protein</fullName>
    </recommendedName>
</protein>
<organism evidence="1 2">
    <name type="scientific">Elysia marginata</name>
    <dbReference type="NCBI Taxonomy" id="1093978"/>
    <lineage>
        <taxon>Eukaryota</taxon>
        <taxon>Metazoa</taxon>
        <taxon>Spiralia</taxon>
        <taxon>Lophotrochozoa</taxon>
        <taxon>Mollusca</taxon>
        <taxon>Gastropoda</taxon>
        <taxon>Heterobranchia</taxon>
        <taxon>Euthyneura</taxon>
        <taxon>Panpulmonata</taxon>
        <taxon>Sacoglossa</taxon>
        <taxon>Placobranchoidea</taxon>
        <taxon>Plakobranchidae</taxon>
        <taxon>Elysia</taxon>
    </lineage>
</organism>
<accession>A0AAV4GG36</accession>